<feature type="transmembrane region" description="Helical" evidence="8">
    <location>
        <begin position="131"/>
        <end position="151"/>
    </location>
</feature>
<evidence type="ECO:0000259" key="9">
    <source>
        <dbReference type="Pfam" id="PF04290"/>
    </source>
</evidence>
<evidence type="ECO:0000256" key="1">
    <source>
        <dbReference type="ARBA" id="ARBA00004429"/>
    </source>
</evidence>
<gene>
    <name evidence="10" type="ORF">LCGC14_0328720</name>
</gene>
<comment type="subcellular location">
    <subcellularLocation>
        <location evidence="1">Cell inner membrane</location>
        <topology evidence="1">Multi-pass membrane protein</topology>
    </subcellularLocation>
</comment>
<keyword evidence="5 8" id="KW-0812">Transmembrane</keyword>
<evidence type="ECO:0000313" key="10">
    <source>
        <dbReference type="EMBL" id="KKN80552.1"/>
    </source>
</evidence>
<dbReference type="Pfam" id="PF04290">
    <property type="entry name" value="DctQ"/>
    <property type="match status" value="1"/>
</dbReference>
<protein>
    <recommendedName>
        <fullName evidence="9">Tripartite ATP-independent periplasmic transporters DctQ component domain-containing protein</fullName>
    </recommendedName>
</protein>
<keyword evidence="2" id="KW-0813">Transport</keyword>
<feature type="transmembrane region" description="Helical" evidence="8">
    <location>
        <begin position="7"/>
        <end position="30"/>
    </location>
</feature>
<feature type="transmembrane region" description="Helical" evidence="8">
    <location>
        <begin position="50"/>
        <end position="68"/>
    </location>
</feature>
<organism evidence="10">
    <name type="scientific">marine sediment metagenome</name>
    <dbReference type="NCBI Taxonomy" id="412755"/>
    <lineage>
        <taxon>unclassified sequences</taxon>
        <taxon>metagenomes</taxon>
        <taxon>ecological metagenomes</taxon>
    </lineage>
</organism>
<dbReference type="GO" id="GO:0015740">
    <property type="term" value="P:C4-dicarboxylate transport"/>
    <property type="evidence" value="ECO:0007669"/>
    <property type="project" value="TreeGrafter"/>
</dbReference>
<name>A0A0F9TZU0_9ZZZZ</name>
<dbReference type="InterPro" id="IPR007387">
    <property type="entry name" value="TRAP_DctQ"/>
</dbReference>
<sequence>MRLIIAIVSAISRVLGVIAALCLLAAVLSVSEMVFVRYVLGHSTVWQTEFTTYAIVAATFLGAPWVLIQRGHVNVDILQLAAGPRLRLGMQVLAALFSLIFVVLLAYAGWVHYEEAWSNSWTSETVWAVPLWMPLLPMPVGTIMLALQYVAEIMRLFVEPDAELGTPDNTLFSDTAKGARS</sequence>
<dbReference type="AlphaFoldDB" id="A0A0F9TZU0"/>
<keyword evidence="7 8" id="KW-0472">Membrane</keyword>
<keyword evidence="3" id="KW-1003">Cell membrane</keyword>
<feature type="transmembrane region" description="Helical" evidence="8">
    <location>
        <begin position="88"/>
        <end position="111"/>
    </location>
</feature>
<dbReference type="PANTHER" id="PTHR35011:SF10">
    <property type="entry name" value="TRAP TRANSPORTER SMALL PERMEASE PROTEIN"/>
    <property type="match status" value="1"/>
</dbReference>
<feature type="domain" description="Tripartite ATP-independent periplasmic transporters DctQ component" evidence="9">
    <location>
        <begin position="28"/>
        <end position="157"/>
    </location>
</feature>
<evidence type="ECO:0000256" key="6">
    <source>
        <dbReference type="ARBA" id="ARBA00022989"/>
    </source>
</evidence>
<dbReference type="InterPro" id="IPR055348">
    <property type="entry name" value="DctQ"/>
</dbReference>
<evidence type="ECO:0000256" key="3">
    <source>
        <dbReference type="ARBA" id="ARBA00022475"/>
    </source>
</evidence>
<keyword evidence="6 8" id="KW-1133">Transmembrane helix</keyword>
<evidence type="ECO:0000256" key="7">
    <source>
        <dbReference type="ARBA" id="ARBA00023136"/>
    </source>
</evidence>
<keyword evidence="4" id="KW-0997">Cell inner membrane</keyword>
<dbReference type="PANTHER" id="PTHR35011">
    <property type="entry name" value="2,3-DIKETO-L-GULONATE TRAP TRANSPORTER SMALL PERMEASE PROTEIN YIAM"/>
    <property type="match status" value="1"/>
</dbReference>
<dbReference type="GO" id="GO:0005886">
    <property type="term" value="C:plasma membrane"/>
    <property type="evidence" value="ECO:0007669"/>
    <property type="project" value="UniProtKB-SubCell"/>
</dbReference>
<comment type="caution">
    <text evidence="10">The sequence shown here is derived from an EMBL/GenBank/DDBJ whole genome shotgun (WGS) entry which is preliminary data.</text>
</comment>
<dbReference type="EMBL" id="LAZR01000229">
    <property type="protein sequence ID" value="KKN80552.1"/>
    <property type="molecule type" value="Genomic_DNA"/>
</dbReference>
<evidence type="ECO:0000256" key="2">
    <source>
        <dbReference type="ARBA" id="ARBA00022448"/>
    </source>
</evidence>
<evidence type="ECO:0000256" key="8">
    <source>
        <dbReference type="SAM" id="Phobius"/>
    </source>
</evidence>
<evidence type="ECO:0000256" key="4">
    <source>
        <dbReference type="ARBA" id="ARBA00022519"/>
    </source>
</evidence>
<dbReference type="GO" id="GO:0022857">
    <property type="term" value="F:transmembrane transporter activity"/>
    <property type="evidence" value="ECO:0007669"/>
    <property type="project" value="TreeGrafter"/>
</dbReference>
<evidence type="ECO:0000256" key="5">
    <source>
        <dbReference type="ARBA" id="ARBA00022692"/>
    </source>
</evidence>
<accession>A0A0F9TZU0</accession>
<reference evidence="10" key="1">
    <citation type="journal article" date="2015" name="Nature">
        <title>Complex archaea that bridge the gap between prokaryotes and eukaryotes.</title>
        <authorList>
            <person name="Spang A."/>
            <person name="Saw J.H."/>
            <person name="Jorgensen S.L."/>
            <person name="Zaremba-Niedzwiedzka K."/>
            <person name="Martijn J."/>
            <person name="Lind A.E."/>
            <person name="van Eijk R."/>
            <person name="Schleper C."/>
            <person name="Guy L."/>
            <person name="Ettema T.J."/>
        </authorList>
    </citation>
    <scope>NUCLEOTIDE SEQUENCE</scope>
</reference>
<proteinExistence type="predicted"/>